<reference evidence="2" key="1">
    <citation type="submission" date="2017-03" db="EMBL/GenBank/DDBJ databases">
        <title>Full genome sequence of a non-lethal Shewanella isolate that potentiates virulence of Vibio parahaemolyticus causing acute hepatopancreatic necrosis disease (AHPND) in shrimp.</title>
        <authorList>
            <person name="Prachumwat A."/>
            <person name="Sritunyalucksana K."/>
        </authorList>
    </citation>
    <scope>NUCLEOTIDE SEQUENCE [LARGE SCALE GENOMIC DNA]</scope>
    <source>
        <strain evidence="2">TH2012</strain>
    </source>
</reference>
<proteinExistence type="predicted"/>
<organism evidence="1 2">
    <name type="scientific">Shewanella khirikhana</name>
    <dbReference type="NCBI Taxonomy" id="1965282"/>
    <lineage>
        <taxon>Bacteria</taxon>
        <taxon>Pseudomonadati</taxon>
        <taxon>Pseudomonadota</taxon>
        <taxon>Gammaproteobacteria</taxon>
        <taxon>Alteromonadales</taxon>
        <taxon>Shewanellaceae</taxon>
        <taxon>Shewanella</taxon>
    </lineage>
</organism>
<protein>
    <submittedName>
        <fullName evidence="1">Uncharacterized protein</fullName>
    </submittedName>
</protein>
<dbReference type="EMBL" id="CP020373">
    <property type="protein sequence ID" value="AZQ10051.1"/>
    <property type="molecule type" value="Genomic_DNA"/>
</dbReference>
<sequence length="59" mass="6494">MADEAMIYAETEFTVGVETVLESGSPKNSYMVVFEDDGDTGYLYGLDTGRDRTFLASVE</sequence>
<accession>A0ABM7D112</accession>
<evidence type="ECO:0000313" key="2">
    <source>
        <dbReference type="Proteomes" id="UP000278437"/>
    </source>
</evidence>
<dbReference type="Proteomes" id="UP000278437">
    <property type="component" value="Chromosome"/>
</dbReference>
<keyword evidence="2" id="KW-1185">Reference proteome</keyword>
<evidence type="ECO:0000313" key="1">
    <source>
        <dbReference type="EMBL" id="AZQ10051.1"/>
    </source>
</evidence>
<gene>
    <name evidence="1" type="ORF">STH12_00915</name>
</gene>
<name>A0ABM7D112_9GAMM</name>
<dbReference type="InterPro" id="IPR014449">
    <property type="entry name" value="UCP007050_HI0931"/>
</dbReference>
<dbReference type="Pfam" id="PF10008">
    <property type="entry name" value="DUF2251"/>
    <property type="match status" value="1"/>
</dbReference>